<evidence type="ECO:0000313" key="4">
    <source>
        <dbReference type="Proteomes" id="UP000182658"/>
    </source>
</evidence>
<feature type="compositionally biased region" description="Polar residues" evidence="1">
    <location>
        <begin position="614"/>
        <end position="629"/>
    </location>
</feature>
<name>A0A1J7IG51_9PEZI</name>
<dbReference type="EMBL" id="KV875100">
    <property type="protein sequence ID" value="OIW26438.1"/>
    <property type="molecule type" value="Genomic_DNA"/>
</dbReference>
<feature type="compositionally biased region" description="Low complexity" evidence="1">
    <location>
        <begin position="1148"/>
        <end position="1161"/>
    </location>
</feature>
<feature type="compositionally biased region" description="Low complexity" evidence="1">
    <location>
        <begin position="739"/>
        <end position="751"/>
    </location>
</feature>
<evidence type="ECO:0000313" key="3">
    <source>
        <dbReference type="EMBL" id="OIW26438.1"/>
    </source>
</evidence>
<feature type="compositionally biased region" description="Pro residues" evidence="1">
    <location>
        <begin position="441"/>
        <end position="451"/>
    </location>
</feature>
<feature type="compositionally biased region" description="Low complexity" evidence="1">
    <location>
        <begin position="345"/>
        <end position="377"/>
    </location>
</feature>
<keyword evidence="2" id="KW-0732">Signal</keyword>
<feature type="compositionally biased region" description="Polar residues" evidence="1">
    <location>
        <begin position="697"/>
        <end position="712"/>
    </location>
</feature>
<feature type="signal peptide" evidence="2">
    <location>
        <begin position="1"/>
        <end position="20"/>
    </location>
</feature>
<accession>A0A1J7IG51</accession>
<dbReference type="Proteomes" id="UP000182658">
    <property type="component" value="Unassembled WGS sequence"/>
</dbReference>
<feature type="compositionally biased region" description="Low complexity" evidence="1">
    <location>
        <begin position="721"/>
        <end position="731"/>
    </location>
</feature>
<feature type="compositionally biased region" description="Low complexity" evidence="1">
    <location>
        <begin position="417"/>
        <end position="440"/>
    </location>
</feature>
<protein>
    <submittedName>
        <fullName evidence="3">Uncharacterized protein</fullName>
    </submittedName>
</protein>
<feature type="compositionally biased region" description="Polar residues" evidence="1">
    <location>
        <begin position="530"/>
        <end position="539"/>
    </location>
</feature>
<feature type="region of interest" description="Disordered" evidence="1">
    <location>
        <begin position="832"/>
        <end position="861"/>
    </location>
</feature>
<feature type="compositionally biased region" description="Low complexity" evidence="1">
    <location>
        <begin position="631"/>
        <end position="674"/>
    </location>
</feature>
<gene>
    <name evidence="3" type="ORF">CONLIGDRAFT_706721</name>
</gene>
<feature type="compositionally biased region" description="Low complexity" evidence="1">
    <location>
        <begin position="683"/>
        <end position="696"/>
    </location>
</feature>
<keyword evidence="4" id="KW-1185">Reference proteome</keyword>
<reference evidence="3 4" key="1">
    <citation type="submission" date="2016-10" db="EMBL/GenBank/DDBJ databases">
        <title>Draft genome sequence of Coniochaeta ligniaria NRRL30616, a lignocellulolytic fungus for bioabatement of inhibitors in plant biomass hydrolysates.</title>
        <authorList>
            <consortium name="DOE Joint Genome Institute"/>
            <person name="Jimenez D.J."/>
            <person name="Hector R.E."/>
            <person name="Riley R."/>
            <person name="Sun H."/>
            <person name="Grigoriev I.V."/>
            <person name="Van Elsas J.D."/>
            <person name="Nichols N.N."/>
        </authorList>
    </citation>
    <scope>NUCLEOTIDE SEQUENCE [LARGE SCALE GENOMIC DNA]</scope>
    <source>
        <strain evidence="3 4">NRRL 30616</strain>
    </source>
</reference>
<evidence type="ECO:0000256" key="1">
    <source>
        <dbReference type="SAM" id="MobiDB-lite"/>
    </source>
</evidence>
<feature type="compositionally biased region" description="Low complexity" evidence="1">
    <location>
        <begin position="386"/>
        <end position="401"/>
    </location>
</feature>
<proteinExistence type="predicted"/>
<feature type="chain" id="PRO_5012453332" evidence="2">
    <location>
        <begin position="21"/>
        <end position="1197"/>
    </location>
</feature>
<feature type="compositionally biased region" description="Pro residues" evidence="1">
    <location>
        <begin position="554"/>
        <end position="566"/>
    </location>
</feature>
<feature type="compositionally biased region" description="Polar residues" evidence="1">
    <location>
        <begin position="330"/>
        <end position="344"/>
    </location>
</feature>
<feature type="compositionally biased region" description="Low complexity" evidence="1">
    <location>
        <begin position="589"/>
        <end position="613"/>
    </location>
</feature>
<dbReference type="AlphaFoldDB" id="A0A1J7IG51"/>
<dbReference type="OrthoDB" id="291007at2759"/>
<dbReference type="STRING" id="1408157.A0A1J7IG51"/>
<evidence type="ECO:0000256" key="2">
    <source>
        <dbReference type="SAM" id="SignalP"/>
    </source>
</evidence>
<feature type="region of interest" description="Disordered" evidence="1">
    <location>
        <begin position="763"/>
        <end position="789"/>
    </location>
</feature>
<feature type="region of interest" description="Disordered" evidence="1">
    <location>
        <begin position="525"/>
        <end position="751"/>
    </location>
</feature>
<feature type="region of interest" description="Disordered" evidence="1">
    <location>
        <begin position="298"/>
        <end position="456"/>
    </location>
</feature>
<organism evidence="3 4">
    <name type="scientific">Coniochaeta ligniaria NRRL 30616</name>
    <dbReference type="NCBI Taxonomy" id="1408157"/>
    <lineage>
        <taxon>Eukaryota</taxon>
        <taxon>Fungi</taxon>
        <taxon>Dikarya</taxon>
        <taxon>Ascomycota</taxon>
        <taxon>Pezizomycotina</taxon>
        <taxon>Sordariomycetes</taxon>
        <taxon>Sordariomycetidae</taxon>
        <taxon>Coniochaetales</taxon>
        <taxon>Coniochaetaceae</taxon>
        <taxon>Coniochaeta</taxon>
    </lineage>
</organism>
<dbReference type="InParanoid" id="A0A1J7IG51"/>
<feature type="compositionally biased region" description="Low complexity" evidence="1">
    <location>
        <begin position="298"/>
        <end position="319"/>
    </location>
</feature>
<feature type="region of interest" description="Disordered" evidence="1">
    <location>
        <begin position="1132"/>
        <end position="1161"/>
    </location>
</feature>
<feature type="compositionally biased region" description="Low complexity" evidence="1">
    <location>
        <begin position="834"/>
        <end position="859"/>
    </location>
</feature>
<sequence>MRAASVAGLVLASLTKLATAEDLLFYNDMLYKEYSEATTTLGYTAHIASDAEWRSYTTADFAKYKAIIVPDPNCGTIDKIKFLDDTKAVWSPAVTGNMILIGTDPTYHSASRSGAIDLIDDSIRFAASGSKGTGLYFSLSCYYDSGDITTIDSLSEFGTFYVRGKLACYNDAHLVADAPELKALDDSSIGNWSCSVHEVFTEFPKMGMEPGTDGFESFAIARNATGDGEESYADGSAGIPYIIARGATPVGCGDGKIEASFGEECDNGPDANGAPGNPCSTSCKCLFGVLSPGVCKLSNTTSSSSSMSSSSTVISNSRSVPTDTGDECTTDTVSSTALPSTSANSTLPSSTPTETTSLPASSTGEPTSATPGSSTTPDGITVTAEPSGSSLASPGLPSSPAVPANSSDPTAGPRPPVTVTASAKTSNSSAPSTSPVVPSAPGTPPSGPLPPITIVTTIDGPTPSVITVIATANPPLSAESGSGPLPPITIITTIDGPVPSVITIIAEPPPTTNPMPSTSLTTIGAPGAGPSSSPENPGSTTIITVGGPGAGGPPSSPGPIIPPLPTAGPGSASPSFVTVVVSAGGGNSNPGNSPATSVTAGSPSNPGSGASVSDNSPLSTETSIRTVISTAAPNGGSPSNPGSGSPSSAAASAPAGASSGAPSAPGVPTSAATSVQTIVNTVSAPGSGLPSGPGNSATSGAPTAGSPATGSLANPVPPGSAPTAGSPATGSLANPVPPGSATTGGLSASGTASSAEASFLSALHSGSPSSATSGAPAASGSESPISAAPTSTVLSGSLLTPISGALTSALSSGTGAPGVSVTSASATLPTNGTASALPNSGGSGASASGSGASNPVGSSTALSSSDGGFLTAVTAPTSLPGNPHATVSDSAAISASAIVSSVASGDPVTPSDGPGISKNGTIFTASSKGASGTALPTTLATTTLPTGPDSTCDLYIGIEVIEFIEITEICPEGATTCLSTMTRPICHTSTPGYPCYPCMGLTPSAGDTATVTRSSCTTSTPLTTTITAQTCHTCQAVTYTTTSIPGYTPGGGCKDCQPYTTGALTLPPATVTIDATATATVRISKPECHDCPDAAPTEYPNASGPIPGLPSNTLVGSGGSSGPAPTTVLPGNPGLPNTSGVGGGYGGPAPTTASTPATVPKPSTVPSYVTAAGGPRSVIWDLGAGVAAAAVWALMMM</sequence>